<feature type="domain" description="FecR protein" evidence="1">
    <location>
        <begin position="35"/>
        <end position="133"/>
    </location>
</feature>
<accession>A0ABV7H9Q1</accession>
<dbReference type="InterPro" id="IPR006860">
    <property type="entry name" value="FecR"/>
</dbReference>
<dbReference type="EMBL" id="JBHRTI010000004">
    <property type="protein sequence ID" value="MFC3148107.1"/>
    <property type="molecule type" value="Genomic_DNA"/>
</dbReference>
<evidence type="ECO:0000313" key="2">
    <source>
        <dbReference type="EMBL" id="MFC3148107.1"/>
    </source>
</evidence>
<name>A0ABV7H9Q1_9BURK</name>
<evidence type="ECO:0000259" key="1">
    <source>
        <dbReference type="Pfam" id="PF04773"/>
    </source>
</evidence>
<dbReference type="Gene3D" id="2.60.120.1440">
    <property type="match status" value="1"/>
</dbReference>
<gene>
    <name evidence="2" type="ORF">ACFOEN_10680</name>
</gene>
<reference evidence="3" key="1">
    <citation type="journal article" date="2019" name="Int. J. Syst. Evol. Microbiol.">
        <title>The Global Catalogue of Microorganisms (GCM) 10K type strain sequencing project: providing services to taxonomists for standard genome sequencing and annotation.</title>
        <authorList>
            <consortium name="The Broad Institute Genomics Platform"/>
            <consortium name="The Broad Institute Genome Sequencing Center for Infectious Disease"/>
            <person name="Wu L."/>
            <person name="Ma J."/>
        </authorList>
    </citation>
    <scope>NUCLEOTIDE SEQUENCE [LARGE SCALE GENOMIC DNA]</scope>
    <source>
        <strain evidence="3">KCTC 52168</strain>
    </source>
</reference>
<organism evidence="2 3">
    <name type="scientific">Piscinibacterium candidicorallinum</name>
    <dbReference type="NCBI Taxonomy" id="1793872"/>
    <lineage>
        <taxon>Bacteria</taxon>
        <taxon>Pseudomonadati</taxon>
        <taxon>Pseudomonadota</taxon>
        <taxon>Betaproteobacteria</taxon>
        <taxon>Burkholderiales</taxon>
        <taxon>Piscinibacterium</taxon>
    </lineage>
</organism>
<sequence length="233" mass="25259">MQAGTVERLAGTVRLGGAGGERTATIKSPVYEGERILTDAGSEVVLRMVDGALIALRPNSQITLVKYTFTPDPKDAKSDGTTIQLLTGALRAITGVMGRRNPASVQVRTSSATIGVRGTDFEVVLVEADNGEIRSGTYNRVIEGSTFLEAADGQRLVVNKGQSAYVPKDVLKLAREFGLLRSVPPVFQAGSFDDALKTLQDEAMRQLERELHKYMPSQLQQLLPGLGDLFRRR</sequence>
<dbReference type="Proteomes" id="UP001595556">
    <property type="component" value="Unassembled WGS sequence"/>
</dbReference>
<proteinExistence type="predicted"/>
<evidence type="ECO:0000313" key="3">
    <source>
        <dbReference type="Proteomes" id="UP001595556"/>
    </source>
</evidence>
<dbReference type="Pfam" id="PF04773">
    <property type="entry name" value="FecR"/>
    <property type="match status" value="1"/>
</dbReference>
<dbReference type="PANTHER" id="PTHR38731">
    <property type="entry name" value="LIPL45-RELATED LIPOPROTEIN-RELATED"/>
    <property type="match status" value="1"/>
</dbReference>
<comment type="caution">
    <text evidence="2">The sequence shown here is derived from an EMBL/GenBank/DDBJ whole genome shotgun (WGS) entry which is preliminary data.</text>
</comment>
<protein>
    <submittedName>
        <fullName evidence="2">FecR domain-containing protein</fullName>
    </submittedName>
</protein>
<keyword evidence="3" id="KW-1185">Reference proteome</keyword>
<dbReference type="RefSeq" id="WP_377303740.1">
    <property type="nucleotide sequence ID" value="NZ_CP180191.1"/>
</dbReference>